<evidence type="ECO:0000313" key="2">
    <source>
        <dbReference type="EMBL" id="KAL0480415.1"/>
    </source>
</evidence>
<organism evidence="2 3">
    <name type="scientific">Acrasis kona</name>
    <dbReference type="NCBI Taxonomy" id="1008807"/>
    <lineage>
        <taxon>Eukaryota</taxon>
        <taxon>Discoba</taxon>
        <taxon>Heterolobosea</taxon>
        <taxon>Tetramitia</taxon>
        <taxon>Eutetramitia</taxon>
        <taxon>Acrasidae</taxon>
        <taxon>Acrasis</taxon>
    </lineage>
</organism>
<evidence type="ECO:0000313" key="3">
    <source>
        <dbReference type="Proteomes" id="UP001431209"/>
    </source>
</evidence>
<dbReference type="InterPro" id="IPR049408">
    <property type="entry name" value="UVSSA_N_a-solenoid_rpt"/>
</dbReference>
<name>A0AAW2YTE6_9EUKA</name>
<dbReference type="PANTHER" id="PTHR28670:SF1">
    <property type="entry name" value="UV-STIMULATED SCAFFOLD PROTEIN A"/>
    <property type="match status" value="1"/>
</dbReference>
<dbReference type="GO" id="GO:0006283">
    <property type="term" value="P:transcription-coupled nucleotide-excision repair"/>
    <property type="evidence" value="ECO:0007669"/>
    <property type="project" value="TreeGrafter"/>
</dbReference>
<keyword evidence="3" id="KW-1185">Reference proteome</keyword>
<dbReference type="EMBL" id="JAOPGA020000657">
    <property type="protein sequence ID" value="KAL0480415.1"/>
    <property type="molecule type" value="Genomic_DNA"/>
</dbReference>
<feature type="region of interest" description="Disordered" evidence="1">
    <location>
        <begin position="239"/>
        <end position="296"/>
    </location>
</feature>
<dbReference type="AlphaFoldDB" id="A0AAW2YTE6"/>
<dbReference type="PANTHER" id="PTHR28670">
    <property type="entry name" value="UV-STIMULATED SCAFFOLD PROTEIN A"/>
    <property type="match status" value="1"/>
</dbReference>
<dbReference type="Proteomes" id="UP001431209">
    <property type="component" value="Unassembled WGS sequence"/>
</dbReference>
<dbReference type="GO" id="GO:0000993">
    <property type="term" value="F:RNA polymerase II complex binding"/>
    <property type="evidence" value="ECO:0007669"/>
    <property type="project" value="TreeGrafter"/>
</dbReference>
<dbReference type="InterPro" id="IPR018610">
    <property type="entry name" value="UVSSA"/>
</dbReference>
<sequence>MDVIKSIVRKNDDFIRCAFDQLLIQLKAKNSQTRFICLLIIDELFKRSKKFRELVTEDFQFLIQQTIIGGKPTENQRDTSTKYKTHLYKRRSNSSYIHAVVLPPPENFAKQLRSTSLKIIEEWNEKFGNIYNKISLGYNYIRDVLQFKFPDLRNQEEQKRQEKEEIARQTQVVLLVKYQRIKNQFEENALNMMLCLKQMDVCFRAIVPDLHDLFEDDNNTSSSIDPITTSEQIVTNNQEQVQNQQIQDEQHTQPPQEDHNDSNISNESIAQEEDQQEEEDEGEEDWEHVDTGGPSEIDDLEQMILEHGLGNLNYNLTVTLNKSFSDIKNAENQELYSILQENLAELLKLYEPMADEWVKVMGSIKMEETHVERPTLDRMFRRSLGLKDWIARNVEKCKDLGIEMNVLSDRKLSMYKIPELSLSDLKLKQRKKRRIK</sequence>
<proteinExistence type="predicted"/>
<dbReference type="GO" id="GO:0005694">
    <property type="term" value="C:chromosome"/>
    <property type="evidence" value="ECO:0007669"/>
    <property type="project" value="TreeGrafter"/>
</dbReference>
<dbReference type="GO" id="GO:0009411">
    <property type="term" value="P:response to UV"/>
    <property type="evidence" value="ECO:0007669"/>
    <property type="project" value="InterPro"/>
</dbReference>
<dbReference type="Pfam" id="PF20867">
    <property type="entry name" value="UVSSA_N"/>
    <property type="match status" value="2"/>
</dbReference>
<accession>A0AAW2YTE6</accession>
<gene>
    <name evidence="2" type="ORF">AKO1_011011</name>
</gene>
<protein>
    <submittedName>
        <fullName evidence="2">Uncharacterized protein</fullName>
    </submittedName>
</protein>
<evidence type="ECO:0000256" key="1">
    <source>
        <dbReference type="SAM" id="MobiDB-lite"/>
    </source>
</evidence>
<feature type="compositionally biased region" description="Basic and acidic residues" evidence="1">
    <location>
        <begin position="248"/>
        <end position="261"/>
    </location>
</feature>
<feature type="compositionally biased region" description="Acidic residues" evidence="1">
    <location>
        <begin position="270"/>
        <end position="287"/>
    </location>
</feature>
<comment type="caution">
    <text evidence="2">The sequence shown here is derived from an EMBL/GenBank/DDBJ whole genome shotgun (WGS) entry which is preliminary data.</text>
</comment>
<reference evidence="2 3" key="1">
    <citation type="submission" date="2024-03" db="EMBL/GenBank/DDBJ databases">
        <title>The Acrasis kona genome and developmental transcriptomes reveal deep origins of eukaryotic multicellular pathways.</title>
        <authorList>
            <person name="Sheikh S."/>
            <person name="Fu C.-J."/>
            <person name="Brown M.W."/>
            <person name="Baldauf S.L."/>
        </authorList>
    </citation>
    <scope>NUCLEOTIDE SEQUENCE [LARGE SCALE GENOMIC DNA]</scope>
    <source>
        <strain evidence="2 3">ATCC MYA-3509</strain>
    </source>
</reference>